<name>K6Q2X6_9FIRM</name>
<evidence type="ECO:0000313" key="2">
    <source>
        <dbReference type="EMBL" id="EKP95588.1"/>
    </source>
</evidence>
<dbReference type="AlphaFoldDB" id="K6Q2X6"/>
<evidence type="ECO:0000259" key="1">
    <source>
        <dbReference type="SMART" id="SM00966"/>
    </source>
</evidence>
<dbReference type="Gene3D" id="2.10.260.10">
    <property type="match status" value="1"/>
</dbReference>
<dbReference type="Pfam" id="PF04014">
    <property type="entry name" value="MazE_antitoxin"/>
    <property type="match status" value="1"/>
</dbReference>
<dbReference type="RefSeq" id="WP_006903613.1">
    <property type="nucleotide sequence ID" value="NZ_JH976535.1"/>
</dbReference>
<dbReference type="EMBL" id="AENY02000002">
    <property type="protein sequence ID" value="EKP95588.1"/>
    <property type="molecule type" value="Genomic_DNA"/>
</dbReference>
<feature type="domain" description="SpoVT-AbrB" evidence="1">
    <location>
        <begin position="4"/>
        <end position="52"/>
    </location>
</feature>
<accession>K6Q2X6</accession>
<dbReference type="SUPFAM" id="SSF89447">
    <property type="entry name" value="AbrB/MazE/MraZ-like"/>
    <property type="match status" value="1"/>
</dbReference>
<dbReference type="eggNOG" id="COG2002">
    <property type="taxonomic scope" value="Bacteria"/>
</dbReference>
<protein>
    <submittedName>
        <fullName evidence="2">Looped-hinge helix DNA binding domain, AbrB family</fullName>
    </submittedName>
</protein>
<dbReference type="OrthoDB" id="9811597at2"/>
<gene>
    <name evidence="2" type="ORF">ThesuDRAFT_01342</name>
</gene>
<dbReference type="STRING" id="867903.ThesuDRAFT_01342"/>
<dbReference type="Proteomes" id="UP000005710">
    <property type="component" value="Unassembled WGS sequence"/>
</dbReference>
<dbReference type="HOGENOM" id="CLU_2319201_0_0_9"/>
<proteinExistence type="predicted"/>
<dbReference type="NCBIfam" id="TIGR01439">
    <property type="entry name" value="lp_hng_hel_AbrB"/>
    <property type="match status" value="1"/>
</dbReference>
<dbReference type="SMART" id="SM00966">
    <property type="entry name" value="SpoVT_AbrB"/>
    <property type="match status" value="1"/>
</dbReference>
<evidence type="ECO:0000313" key="3">
    <source>
        <dbReference type="Proteomes" id="UP000005710"/>
    </source>
</evidence>
<reference evidence="2" key="1">
    <citation type="submission" date="2010-10" db="EMBL/GenBank/DDBJ databases">
        <authorList>
            <consortium name="US DOE Joint Genome Institute (JGI-PGF)"/>
            <person name="Lucas S."/>
            <person name="Copeland A."/>
            <person name="Lapidus A."/>
            <person name="Bruce D."/>
            <person name="Goodwin L."/>
            <person name="Pitluck S."/>
            <person name="Kyrpides N."/>
            <person name="Mavromatis K."/>
            <person name="Detter J.C."/>
            <person name="Han C."/>
            <person name="Land M."/>
            <person name="Hauser L."/>
            <person name="Markowitz V."/>
            <person name="Cheng J.-F."/>
            <person name="Hugenholtz P."/>
            <person name="Woyke T."/>
            <person name="Wu D."/>
            <person name="Pukall R."/>
            <person name="Wahrenburg C."/>
            <person name="Brambilla E."/>
            <person name="Klenk H.-P."/>
            <person name="Eisen J.A."/>
        </authorList>
    </citation>
    <scope>NUCLEOTIDE SEQUENCE [LARGE SCALE GENOMIC DNA]</scope>
    <source>
        <strain evidence="2">DSM 13965</strain>
    </source>
</reference>
<dbReference type="InterPro" id="IPR037914">
    <property type="entry name" value="SpoVT-AbrB_sf"/>
</dbReference>
<organism evidence="2 3">
    <name type="scientific">Thermaerobacter subterraneus DSM 13965</name>
    <dbReference type="NCBI Taxonomy" id="867903"/>
    <lineage>
        <taxon>Bacteria</taxon>
        <taxon>Bacillati</taxon>
        <taxon>Bacillota</taxon>
        <taxon>Clostridia</taxon>
        <taxon>Eubacteriales</taxon>
        <taxon>Clostridiales Family XVII. Incertae Sedis</taxon>
        <taxon>Thermaerobacter</taxon>
    </lineage>
</organism>
<sequence>MGLGRVQTRGQVTIPVEVREALGIRPGDVLLFEVQGPDEGRFRVIRTSRSLDAFFDKYQVDGPVPANLWDAVAEDVSRDVMERGLLGTAEREAAAARGH</sequence>
<comment type="caution">
    <text evidence="2">The sequence shown here is derived from an EMBL/GenBank/DDBJ whole genome shotgun (WGS) entry which is preliminary data.</text>
</comment>
<dbReference type="GO" id="GO:0003677">
    <property type="term" value="F:DNA binding"/>
    <property type="evidence" value="ECO:0007669"/>
    <property type="project" value="InterPro"/>
</dbReference>
<dbReference type="InterPro" id="IPR007159">
    <property type="entry name" value="SpoVT-AbrB_dom"/>
</dbReference>
<reference evidence="2" key="2">
    <citation type="submission" date="2012-10" db="EMBL/GenBank/DDBJ databases">
        <title>Improved high-quality draft of Thermaerobacter subterraneus C21, DSM 13965.</title>
        <authorList>
            <consortium name="DOE Joint Genome Institute"/>
            <person name="Eisen J."/>
            <person name="Huntemann M."/>
            <person name="Wei C.-L."/>
            <person name="Han J."/>
            <person name="Detter J.C."/>
            <person name="Han C."/>
            <person name="Tapia R."/>
            <person name="Chen A."/>
            <person name="Kyrpides N."/>
            <person name="Mavromatis K."/>
            <person name="Markowitz V."/>
            <person name="Szeto E."/>
            <person name="Ivanova N."/>
            <person name="Mikhailova N."/>
            <person name="Ovchinnikova G."/>
            <person name="Pagani I."/>
            <person name="Pati A."/>
            <person name="Goodwin L."/>
            <person name="Nordberg H.P."/>
            <person name="Cantor M.N."/>
            <person name="Hua S.X."/>
            <person name="Woyke T."/>
            <person name="Eisen J."/>
            <person name="Klenk H.-P."/>
        </authorList>
    </citation>
    <scope>NUCLEOTIDE SEQUENCE [LARGE SCALE GENOMIC DNA]</scope>
    <source>
        <strain evidence="2">DSM 13965</strain>
    </source>
</reference>
<keyword evidence="3" id="KW-1185">Reference proteome</keyword>